<feature type="domain" description="CYTH" evidence="1">
    <location>
        <begin position="50"/>
        <end position="207"/>
    </location>
</feature>
<accession>A0A3Q2UWV6</accession>
<dbReference type="PROSITE" id="PS51707">
    <property type="entry name" value="CYTH"/>
    <property type="match status" value="1"/>
</dbReference>
<dbReference type="Gene3D" id="2.40.320.10">
    <property type="entry name" value="Hypothetical Protein Pfu-838710-001"/>
    <property type="match status" value="1"/>
</dbReference>
<dbReference type="CDD" id="cd07890">
    <property type="entry name" value="CYTH-like_AC_IV-like"/>
    <property type="match status" value="1"/>
</dbReference>
<dbReference type="GO" id="GO:0016462">
    <property type="term" value="F:pyrophosphatase activity"/>
    <property type="evidence" value="ECO:0007669"/>
    <property type="project" value="UniProtKB-ARBA"/>
</dbReference>
<dbReference type="STRING" id="8153.ENSHBUP00000002349"/>
<name>A0A3Q2UWV6_HAPBU</name>
<organism evidence="2 3">
    <name type="scientific">Haplochromis burtoni</name>
    <name type="common">Burton's mouthbrooder</name>
    <name type="synonym">Chromis burtoni</name>
    <dbReference type="NCBI Taxonomy" id="8153"/>
    <lineage>
        <taxon>Eukaryota</taxon>
        <taxon>Metazoa</taxon>
        <taxon>Chordata</taxon>
        <taxon>Craniata</taxon>
        <taxon>Vertebrata</taxon>
        <taxon>Euteleostomi</taxon>
        <taxon>Actinopterygii</taxon>
        <taxon>Neopterygii</taxon>
        <taxon>Teleostei</taxon>
        <taxon>Neoteleostei</taxon>
        <taxon>Acanthomorphata</taxon>
        <taxon>Ovalentaria</taxon>
        <taxon>Cichlomorphae</taxon>
        <taxon>Cichliformes</taxon>
        <taxon>Cichlidae</taxon>
        <taxon>African cichlids</taxon>
        <taxon>Pseudocrenilabrinae</taxon>
        <taxon>Haplochromini</taxon>
        <taxon>Haplochromis</taxon>
    </lineage>
</organism>
<dbReference type="InterPro" id="IPR008173">
    <property type="entry name" value="Adenylyl_cyclase_CyaB"/>
</dbReference>
<reference evidence="2" key="1">
    <citation type="submission" date="2025-08" db="UniProtKB">
        <authorList>
            <consortium name="Ensembl"/>
        </authorList>
    </citation>
    <scope>IDENTIFICATION</scope>
</reference>
<dbReference type="InterPro" id="IPR033469">
    <property type="entry name" value="CYTH-like_dom_sf"/>
</dbReference>
<evidence type="ECO:0000313" key="2">
    <source>
        <dbReference type="Ensembl" id="ENSHBUP00000002349.1"/>
    </source>
</evidence>
<dbReference type="SUPFAM" id="SSF55154">
    <property type="entry name" value="CYTH-like phosphatases"/>
    <property type="match status" value="1"/>
</dbReference>
<evidence type="ECO:0000313" key="3">
    <source>
        <dbReference type="Proteomes" id="UP000264840"/>
    </source>
</evidence>
<sequence length="212" mass="23645">MCRSGAVWEMCVNTIFQGVDINVGQLLTLHAPVSILNVNRHVSRKGRAMPSNVEIKAKVSDLTQFAQKAAELSQSEGTIIRQHDTFFSCSQGRLKLRDFMNGSGQLIFYERPDTDGPKLSRYSITPTSDPQSLQVVLSEALGIKGEVKKERRLFLIGQTRVHLDTVEGLGHYMELEVSKPVAEDLMEKLGVSKESLVTGAYMDLLLKEHKEI</sequence>
<dbReference type="Ensembl" id="ENSHBUT00000012255.1">
    <property type="protein sequence ID" value="ENSHBUP00000002349.1"/>
    <property type="gene ID" value="ENSHBUG00000003558.1"/>
</dbReference>
<dbReference type="Proteomes" id="UP000264840">
    <property type="component" value="Unplaced"/>
</dbReference>
<evidence type="ECO:0000259" key="1">
    <source>
        <dbReference type="PROSITE" id="PS51707"/>
    </source>
</evidence>
<dbReference type="PANTHER" id="PTHR21028:SF2">
    <property type="entry name" value="CYTH DOMAIN-CONTAINING PROTEIN"/>
    <property type="match status" value="1"/>
</dbReference>
<keyword evidence="3" id="KW-1185">Reference proteome</keyword>
<reference evidence="2" key="2">
    <citation type="submission" date="2025-09" db="UniProtKB">
        <authorList>
            <consortium name="Ensembl"/>
        </authorList>
    </citation>
    <scope>IDENTIFICATION</scope>
</reference>
<dbReference type="AlphaFoldDB" id="A0A3Q2UWV6"/>
<dbReference type="OMA" id="ERDARTC"/>
<dbReference type="InterPro" id="IPR023577">
    <property type="entry name" value="CYTH_domain"/>
</dbReference>
<proteinExistence type="predicted"/>
<dbReference type="Pfam" id="PF01928">
    <property type="entry name" value="CYTH"/>
    <property type="match status" value="1"/>
</dbReference>
<protein>
    <submittedName>
        <fullName evidence="2">Si:ch211-156b7.4</fullName>
    </submittedName>
</protein>
<dbReference type="GeneTree" id="ENSGT00390000003014"/>
<dbReference type="PANTHER" id="PTHR21028">
    <property type="entry name" value="SI:CH211-156B7.4"/>
    <property type="match status" value="1"/>
</dbReference>
<dbReference type="SMART" id="SM01118">
    <property type="entry name" value="CYTH"/>
    <property type="match status" value="1"/>
</dbReference>